<comment type="caution">
    <text evidence="1">The sequence shown here is derived from an EMBL/GenBank/DDBJ whole genome shotgun (WGS) entry which is preliminary data.</text>
</comment>
<proteinExistence type="predicted"/>
<dbReference type="InterPro" id="IPR010846">
    <property type="entry name" value="AmiA-like"/>
</dbReference>
<reference evidence="1 2" key="1">
    <citation type="submission" date="2024-02" db="EMBL/GenBank/DDBJ databases">
        <title>Rubritalea halochordaticola NBRC 107102.</title>
        <authorList>
            <person name="Ichikawa N."/>
            <person name="Katano-Makiyama Y."/>
            <person name="Hidaka K."/>
        </authorList>
    </citation>
    <scope>NUCLEOTIDE SEQUENCE [LARGE SCALE GENOMIC DNA]</scope>
    <source>
        <strain evidence="1 2">NBRC 107102</strain>
    </source>
</reference>
<gene>
    <name evidence="1" type="ORF">Rhal01_01400</name>
</gene>
<evidence type="ECO:0000313" key="1">
    <source>
        <dbReference type="EMBL" id="GAA5495225.1"/>
    </source>
</evidence>
<protein>
    <recommendedName>
        <fullName evidence="3">DUF1460 domain-containing protein</fullName>
    </recommendedName>
</protein>
<dbReference type="Gene3D" id="2.30.260.10">
    <property type="entry name" value="putative xylanase like domain"/>
    <property type="match status" value="1"/>
</dbReference>
<dbReference type="RefSeq" id="WP_346188062.1">
    <property type="nucleotide sequence ID" value="NZ_BAABRL010000003.1"/>
</dbReference>
<dbReference type="InterPro" id="IPR038765">
    <property type="entry name" value="Papain-like_cys_pep_sf"/>
</dbReference>
<name>A0ABP9UXU3_9BACT</name>
<dbReference type="Gene3D" id="1.10.3670.10">
    <property type="entry name" value="Putative xylanase like domain"/>
    <property type="match status" value="1"/>
</dbReference>
<keyword evidence="2" id="KW-1185">Reference proteome</keyword>
<dbReference type="SUPFAM" id="SSF54001">
    <property type="entry name" value="Cysteine proteinases"/>
    <property type="match status" value="1"/>
</dbReference>
<organism evidence="1 2">
    <name type="scientific">Rubritalea halochordaticola</name>
    <dbReference type="NCBI Taxonomy" id="714537"/>
    <lineage>
        <taxon>Bacteria</taxon>
        <taxon>Pseudomonadati</taxon>
        <taxon>Verrucomicrobiota</taxon>
        <taxon>Verrucomicrobiia</taxon>
        <taxon>Verrucomicrobiales</taxon>
        <taxon>Rubritaleaceae</taxon>
        <taxon>Rubritalea</taxon>
    </lineage>
</organism>
<dbReference type="Pfam" id="PF07313">
    <property type="entry name" value="AmiA-like"/>
    <property type="match status" value="1"/>
</dbReference>
<evidence type="ECO:0000313" key="2">
    <source>
        <dbReference type="Proteomes" id="UP001424741"/>
    </source>
</evidence>
<sequence>MMRILLTLLFLILPLTAREFLPQSVTFIGKSKFESITRKAIDGRWSQLPIGDRMAKIAMELEGIPYKAYTLEIHDKIESPSVNFQGLDCWTFFETVLGMARMLEKEKPSYTPSDLLAQIEHTRYRGGKCQGNYLDRLHYLIDWYRDNAKRRTITDITRKFPTSIAPNRCEEMTQLWKHYRYLKHNPDLRTGMAQHEKRLTAMKVEFIPKSKVKAIESQLRNGDIIGIVRHDNGSYCSHVGMIIRDSNNVARFMHASTTYKKVVVDKSISEYLNSFKKHAGIVIARPK</sequence>
<evidence type="ECO:0008006" key="3">
    <source>
        <dbReference type="Google" id="ProtNLM"/>
    </source>
</evidence>
<dbReference type="EMBL" id="BAABRL010000003">
    <property type="protein sequence ID" value="GAA5495225.1"/>
    <property type="molecule type" value="Genomic_DNA"/>
</dbReference>
<accession>A0ABP9UXU3</accession>
<dbReference type="Proteomes" id="UP001424741">
    <property type="component" value="Unassembled WGS sequence"/>
</dbReference>